<evidence type="ECO:0000256" key="1">
    <source>
        <dbReference type="SAM" id="Phobius"/>
    </source>
</evidence>
<keyword evidence="4" id="KW-1185">Reference proteome</keyword>
<keyword evidence="3" id="KW-0012">Acyltransferase</keyword>
<dbReference type="InterPro" id="IPR050879">
    <property type="entry name" value="Acyltransferase_3"/>
</dbReference>
<evidence type="ECO:0000313" key="3">
    <source>
        <dbReference type="EMBL" id="SMP50499.1"/>
    </source>
</evidence>
<evidence type="ECO:0000313" key="4">
    <source>
        <dbReference type="Proteomes" id="UP001158049"/>
    </source>
</evidence>
<sequence length="353" mass="40208">MPIKFSLYLDFVRFSAALIVFIGHAAGINWTGGFLWQVGAYADTCVVVFFVLSGFVIAYVTDTKEATWQDYCASRVSRIWSVAIPALIITFMIDSVGVRVAPELYLDQPWYGGDRPVLRYVASFFMLHEVWHLKLVPGINAPFWSLSFEAFYYLAFAFIFYSKSWSRWLVVSFLFIIAGPLIAVLFPLWLLGYLAYLKSKRITLSAVASSVYFVLGLVLLAVSPLIRAIDTSGFQILGEPILGRYVDAFAFYLNLIGAYGLSRFGVPIKQPICSAIQKIASTTFALYLFHRPLIQFFSYIGPQNPADIYRRFLVIVGTLTIVFILSPFCERLRTDFRKRILKTLQSRPQWQKR</sequence>
<dbReference type="InterPro" id="IPR002656">
    <property type="entry name" value="Acyl_transf_3_dom"/>
</dbReference>
<feature type="transmembrane region" description="Helical" evidence="1">
    <location>
        <begin position="202"/>
        <end position="222"/>
    </location>
</feature>
<keyword evidence="1" id="KW-0812">Transmembrane</keyword>
<feature type="transmembrane region" description="Helical" evidence="1">
    <location>
        <begin position="79"/>
        <end position="97"/>
    </location>
</feature>
<keyword evidence="1" id="KW-1133">Transmembrane helix</keyword>
<dbReference type="PANTHER" id="PTHR23028:SF53">
    <property type="entry name" value="ACYL_TRANSF_3 DOMAIN-CONTAINING PROTEIN"/>
    <property type="match status" value="1"/>
</dbReference>
<feature type="transmembrane region" description="Helical" evidence="1">
    <location>
        <begin position="143"/>
        <end position="162"/>
    </location>
</feature>
<feature type="domain" description="Acyltransferase 3" evidence="2">
    <location>
        <begin position="8"/>
        <end position="326"/>
    </location>
</feature>
<dbReference type="Proteomes" id="UP001158049">
    <property type="component" value="Unassembled WGS sequence"/>
</dbReference>
<accession>A0ABY1PVX0</accession>
<organism evidence="3 4">
    <name type="scientific">Noviherbaspirillum suwonense</name>
    <dbReference type="NCBI Taxonomy" id="1224511"/>
    <lineage>
        <taxon>Bacteria</taxon>
        <taxon>Pseudomonadati</taxon>
        <taxon>Pseudomonadota</taxon>
        <taxon>Betaproteobacteria</taxon>
        <taxon>Burkholderiales</taxon>
        <taxon>Oxalobacteraceae</taxon>
        <taxon>Noviherbaspirillum</taxon>
    </lineage>
</organism>
<evidence type="ECO:0000259" key="2">
    <source>
        <dbReference type="Pfam" id="PF01757"/>
    </source>
</evidence>
<keyword evidence="3" id="KW-0808">Transferase</keyword>
<dbReference type="EMBL" id="FXUL01000002">
    <property type="protein sequence ID" value="SMP50499.1"/>
    <property type="molecule type" value="Genomic_DNA"/>
</dbReference>
<name>A0ABY1PVX0_9BURK</name>
<feature type="transmembrane region" description="Helical" evidence="1">
    <location>
        <begin position="242"/>
        <end position="261"/>
    </location>
</feature>
<comment type="caution">
    <text evidence="3">The sequence shown here is derived from an EMBL/GenBank/DDBJ whole genome shotgun (WGS) entry which is preliminary data.</text>
</comment>
<feature type="transmembrane region" description="Helical" evidence="1">
    <location>
        <begin position="308"/>
        <end position="329"/>
    </location>
</feature>
<dbReference type="Pfam" id="PF01757">
    <property type="entry name" value="Acyl_transf_3"/>
    <property type="match status" value="1"/>
</dbReference>
<dbReference type="RefSeq" id="WP_283441257.1">
    <property type="nucleotide sequence ID" value="NZ_FXUL01000002.1"/>
</dbReference>
<feature type="transmembrane region" description="Helical" evidence="1">
    <location>
        <begin position="168"/>
        <end position="190"/>
    </location>
</feature>
<keyword evidence="1" id="KW-0472">Membrane</keyword>
<dbReference type="GO" id="GO:0016746">
    <property type="term" value="F:acyltransferase activity"/>
    <property type="evidence" value="ECO:0007669"/>
    <property type="project" value="UniProtKB-KW"/>
</dbReference>
<proteinExistence type="predicted"/>
<feature type="transmembrane region" description="Helical" evidence="1">
    <location>
        <begin position="34"/>
        <end position="59"/>
    </location>
</feature>
<gene>
    <name evidence="3" type="ORF">SAMN06295970_102468</name>
</gene>
<reference evidence="3 4" key="1">
    <citation type="submission" date="2017-05" db="EMBL/GenBank/DDBJ databases">
        <authorList>
            <person name="Varghese N."/>
            <person name="Submissions S."/>
        </authorList>
    </citation>
    <scope>NUCLEOTIDE SEQUENCE [LARGE SCALE GENOMIC DNA]</scope>
    <source>
        <strain evidence="3 4">DSM 26001</strain>
    </source>
</reference>
<protein>
    <submittedName>
        <fullName evidence="3">Peptidoglycan/LPS O-acetylase OafA/YrhL, contains acyltransferase and SGNH-hydrolase domains</fullName>
    </submittedName>
</protein>
<dbReference type="PANTHER" id="PTHR23028">
    <property type="entry name" value="ACETYLTRANSFERASE"/>
    <property type="match status" value="1"/>
</dbReference>
<feature type="transmembrane region" description="Helical" evidence="1">
    <location>
        <begin position="7"/>
        <end position="28"/>
    </location>
</feature>